<gene>
    <name evidence="1" type="ORF">AsFPU1_2510</name>
</gene>
<dbReference type="RefSeq" id="WP_124975334.1">
    <property type="nucleotide sequence ID" value="NZ_BDQK01000013.1"/>
</dbReference>
<dbReference type="AlphaFoldDB" id="A0A401IIU1"/>
<proteinExistence type="predicted"/>
<reference evidence="2" key="1">
    <citation type="submission" date="2017-05" db="EMBL/GenBank/DDBJ databases">
        <title>Physiological properties and genetic analysis related to exopolysaccharide production of fresh-water unicellular cyanobacterium Aphanothece sacrum, Suizenji Nori, that has been cultured as a food source in Japan.</title>
        <authorList>
            <person name="Kanesaki Y."/>
            <person name="Yoshikawa S."/>
            <person name="Ohki K."/>
        </authorList>
    </citation>
    <scope>NUCLEOTIDE SEQUENCE [LARGE SCALE GENOMIC DNA]</scope>
    <source>
        <strain evidence="2">FPU1</strain>
    </source>
</reference>
<dbReference type="Proteomes" id="UP000287247">
    <property type="component" value="Unassembled WGS sequence"/>
</dbReference>
<dbReference type="GO" id="GO:0016740">
    <property type="term" value="F:transferase activity"/>
    <property type="evidence" value="ECO:0007669"/>
    <property type="project" value="UniProtKB-KW"/>
</dbReference>
<accession>A0A401IIU1</accession>
<keyword evidence="1" id="KW-0808">Transferase</keyword>
<name>A0A401IIU1_APHSA</name>
<dbReference type="OrthoDB" id="515557at2"/>
<dbReference type="EMBL" id="BDQK01000013">
    <property type="protein sequence ID" value="GBF81100.1"/>
    <property type="molecule type" value="Genomic_DNA"/>
</dbReference>
<protein>
    <submittedName>
        <fullName evidence="1">Glutathione S-transferase</fullName>
    </submittedName>
</protein>
<sequence>MRLAVNRKQLYGVIGMSLVSSLLRLEIAVALPPPDEIPEEVLRTEIITEGRSPLNGTPVTAAEYAQIEQKLAESAYPPQLSSNLQHLIFLLQVRKMLKTFFPL</sequence>
<evidence type="ECO:0000313" key="1">
    <source>
        <dbReference type="EMBL" id="GBF81100.1"/>
    </source>
</evidence>
<evidence type="ECO:0000313" key="2">
    <source>
        <dbReference type="Proteomes" id="UP000287247"/>
    </source>
</evidence>
<comment type="caution">
    <text evidence="1">The sequence shown here is derived from an EMBL/GenBank/DDBJ whole genome shotgun (WGS) entry which is preliminary data.</text>
</comment>
<keyword evidence="2" id="KW-1185">Reference proteome</keyword>
<organism evidence="1 2">
    <name type="scientific">Aphanothece sacrum FPU1</name>
    <dbReference type="NCBI Taxonomy" id="1920663"/>
    <lineage>
        <taxon>Bacteria</taxon>
        <taxon>Bacillati</taxon>
        <taxon>Cyanobacteriota</taxon>
        <taxon>Cyanophyceae</taxon>
        <taxon>Oscillatoriophycideae</taxon>
        <taxon>Chroococcales</taxon>
        <taxon>Aphanothecaceae</taxon>
        <taxon>Aphanothece</taxon>
    </lineage>
</organism>